<comment type="caution">
    <text evidence="2">The sequence shown here is derived from an EMBL/GenBank/DDBJ whole genome shotgun (WGS) entry which is preliminary data.</text>
</comment>
<dbReference type="PANTHER" id="PTHR31027">
    <property type="entry name" value="NUCLEAR SEGREGATION PROTEIN BFR1"/>
    <property type="match status" value="1"/>
</dbReference>
<feature type="region of interest" description="Disordered" evidence="1">
    <location>
        <begin position="221"/>
        <end position="243"/>
    </location>
</feature>
<reference evidence="2 3" key="1">
    <citation type="journal article" name="Sci. Rep.">
        <title>Genome-scale phylogenetic analyses confirm Olpidium as the closest living zoosporic fungus to the non-flagellated, terrestrial fungi.</title>
        <authorList>
            <person name="Chang Y."/>
            <person name="Rochon D."/>
            <person name="Sekimoto S."/>
            <person name="Wang Y."/>
            <person name="Chovatia M."/>
            <person name="Sandor L."/>
            <person name="Salamov A."/>
            <person name="Grigoriev I.V."/>
            <person name="Stajich J.E."/>
            <person name="Spatafora J.W."/>
        </authorList>
    </citation>
    <scope>NUCLEOTIDE SEQUENCE [LARGE SCALE GENOMIC DNA]</scope>
    <source>
        <strain evidence="2">S191</strain>
    </source>
</reference>
<dbReference type="InterPro" id="IPR039604">
    <property type="entry name" value="Bfr1"/>
</dbReference>
<feature type="compositionally biased region" description="Basic and acidic residues" evidence="1">
    <location>
        <begin position="420"/>
        <end position="442"/>
    </location>
</feature>
<evidence type="ECO:0000313" key="3">
    <source>
        <dbReference type="Proteomes" id="UP000673691"/>
    </source>
</evidence>
<dbReference type="Gene3D" id="1.10.287.1490">
    <property type="match status" value="1"/>
</dbReference>
<dbReference type="GO" id="GO:0042175">
    <property type="term" value="C:nuclear outer membrane-endoplasmic reticulum membrane network"/>
    <property type="evidence" value="ECO:0007669"/>
    <property type="project" value="TreeGrafter"/>
</dbReference>
<sequence>MTDPSFRQAELREEITRADHKNAGNDERQQMRLRLAEIRKIQGDAKKARADVYKKFDDLKSSFSRKTSELRTSRDRAPFKTVKEIDEKIAKLDREVESGRLKLIEEKRLVSEINALKKARRTVETFQTLQEAIEADKAAMDELRKQLDDPESKALSTEYQELQDKLNELSKAKEGEQAERNALLERRNALNAQLDDAFNRRRALQEEHRVAMKEWYKAVQEDRDKKQANIKKQKEAEANARRAAAAAAEREAAEGPAFGDEIAGCKALVTYLQQYTDKSSESASPSNAAADAAPAVPEVAIALKATEQPEAYLLKSKKKDDEEYFIGSAKTKKSGKKAASPGPADSASAKLKLPLGVIERFWQLTVDVPATVGAVPKTIEALLEKQAWYEKESPRVTAENKAKAEAKIAKLAAESTESTSEEKPDATEKDDSGTNSKDEETE</sequence>
<accession>A0A8H8A213</accession>
<feature type="compositionally biased region" description="Basic and acidic residues" evidence="1">
    <location>
        <begin position="391"/>
        <end position="408"/>
    </location>
</feature>
<feature type="region of interest" description="Disordered" evidence="1">
    <location>
        <begin position="391"/>
        <end position="442"/>
    </location>
</feature>
<organism evidence="2 3">
    <name type="scientific">Olpidium bornovanus</name>
    <dbReference type="NCBI Taxonomy" id="278681"/>
    <lineage>
        <taxon>Eukaryota</taxon>
        <taxon>Fungi</taxon>
        <taxon>Fungi incertae sedis</taxon>
        <taxon>Olpidiomycota</taxon>
        <taxon>Olpidiomycotina</taxon>
        <taxon>Olpidiomycetes</taxon>
        <taxon>Olpidiales</taxon>
        <taxon>Olpidiaceae</taxon>
        <taxon>Olpidium</taxon>
    </lineage>
</organism>
<dbReference type="PANTHER" id="PTHR31027:SF2">
    <property type="entry name" value="LEBERCILIN DOMAIN-CONTAINING PROTEIN"/>
    <property type="match status" value="1"/>
</dbReference>
<dbReference type="GO" id="GO:0008298">
    <property type="term" value="P:intracellular mRNA localization"/>
    <property type="evidence" value="ECO:0007669"/>
    <property type="project" value="TreeGrafter"/>
</dbReference>
<dbReference type="GO" id="GO:1990904">
    <property type="term" value="C:ribonucleoprotein complex"/>
    <property type="evidence" value="ECO:0007669"/>
    <property type="project" value="TreeGrafter"/>
</dbReference>
<name>A0A8H8A213_9FUNG</name>
<evidence type="ECO:0000256" key="1">
    <source>
        <dbReference type="SAM" id="MobiDB-lite"/>
    </source>
</evidence>
<keyword evidence="3" id="KW-1185">Reference proteome</keyword>
<dbReference type="GO" id="GO:0003729">
    <property type="term" value="F:mRNA binding"/>
    <property type="evidence" value="ECO:0007669"/>
    <property type="project" value="TreeGrafter"/>
</dbReference>
<proteinExistence type="predicted"/>
<dbReference type="EMBL" id="JAEFCI010000203">
    <property type="protein sequence ID" value="KAG5463709.1"/>
    <property type="molecule type" value="Genomic_DNA"/>
</dbReference>
<evidence type="ECO:0008006" key="4">
    <source>
        <dbReference type="Google" id="ProtNLM"/>
    </source>
</evidence>
<dbReference type="OrthoDB" id="2195113at2759"/>
<feature type="region of interest" description="Disordered" evidence="1">
    <location>
        <begin position="1"/>
        <end position="29"/>
    </location>
</feature>
<gene>
    <name evidence="2" type="ORF">BJ554DRAFT_4529</name>
</gene>
<protein>
    <recommendedName>
        <fullName evidence="4">Nuclear segregation protein Bfr1</fullName>
    </recommendedName>
</protein>
<dbReference type="AlphaFoldDB" id="A0A8H8A213"/>
<feature type="compositionally biased region" description="Low complexity" evidence="1">
    <location>
        <begin position="409"/>
        <end position="418"/>
    </location>
</feature>
<evidence type="ECO:0000313" key="2">
    <source>
        <dbReference type="EMBL" id="KAG5463709.1"/>
    </source>
</evidence>
<feature type="compositionally biased region" description="Basic and acidic residues" evidence="1">
    <location>
        <begin position="9"/>
        <end position="29"/>
    </location>
</feature>
<dbReference type="GO" id="GO:0005783">
    <property type="term" value="C:endoplasmic reticulum"/>
    <property type="evidence" value="ECO:0007669"/>
    <property type="project" value="TreeGrafter"/>
</dbReference>
<dbReference type="Proteomes" id="UP000673691">
    <property type="component" value="Unassembled WGS sequence"/>
</dbReference>
<feature type="compositionally biased region" description="Basic and acidic residues" evidence="1">
    <location>
        <begin position="221"/>
        <end position="240"/>
    </location>
</feature>